<keyword evidence="1" id="KW-0614">Plasmid</keyword>
<sequence length="130" mass="14010">MIGRGFLFGIAVGAVIGIYAAPMLGRPSIGLPETSQAILPVLKGTEPISDKAMWPSSEHAKAELFRISKWDISRHGDGSTISVKRCTTIDESSIACELSAHLGWIEGEKLVESVFEGGPDRWTMVAAKNR</sequence>
<accession>A0AAU8CZS0</accession>
<reference evidence="1" key="1">
    <citation type="submission" date="2024-06" db="EMBL/GenBank/DDBJ databases">
        <title>Mesorhizobium karijinii sp. nov., a symbiont of the iconic Swainsona formosa from arid Australia.</title>
        <authorList>
            <person name="Hill Y.J."/>
            <person name="Watkin E.L.J."/>
            <person name="O'Hara G.W."/>
            <person name="Terpolilli J."/>
            <person name="Tye M.L."/>
            <person name="Kohlmeier M.G."/>
        </authorList>
    </citation>
    <scope>NUCLEOTIDE SEQUENCE</scope>
    <source>
        <strain evidence="1">WSM2240</strain>
        <plasmid evidence="1">pMk2240C</plasmid>
    </source>
</reference>
<evidence type="ECO:0000313" key="1">
    <source>
        <dbReference type="EMBL" id="XCG51837.1"/>
    </source>
</evidence>
<name>A0AAU8CZS0_9HYPH</name>
<dbReference type="EMBL" id="CP159254">
    <property type="protein sequence ID" value="XCG51837.1"/>
    <property type="molecule type" value="Genomic_DNA"/>
</dbReference>
<organism evidence="1">
    <name type="scientific">Mesorhizobium sp. WSM2240</name>
    <dbReference type="NCBI Taxonomy" id="3228851"/>
    <lineage>
        <taxon>Bacteria</taxon>
        <taxon>Pseudomonadati</taxon>
        <taxon>Pseudomonadota</taxon>
        <taxon>Alphaproteobacteria</taxon>
        <taxon>Hyphomicrobiales</taxon>
        <taxon>Phyllobacteriaceae</taxon>
        <taxon>Mesorhizobium</taxon>
    </lineage>
</organism>
<dbReference type="AlphaFoldDB" id="A0AAU8CZS0"/>
<proteinExistence type="predicted"/>
<protein>
    <recommendedName>
        <fullName evidence="2">Surface antigen domain-containing protein</fullName>
    </recommendedName>
</protein>
<gene>
    <name evidence="1" type="ORF">ABVK50_28700</name>
</gene>
<evidence type="ECO:0008006" key="2">
    <source>
        <dbReference type="Google" id="ProtNLM"/>
    </source>
</evidence>
<dbReference type="RefSeq" id="WP_353646102.1">
    <property type="nucleotide sequence ID" value="NZ_CP159254.1"/>
</dbReference>
<geneLocation type="plasmid" evidence="1">
    <name>pMk2240C</name>
</geneLocation>